<dbReference type="InterPro" id="IPR050330">
    <property type="entry name" value="Bact_OuterMem_StrucFunc"/>
</dbReference>
<gene>
    <name evidence="10" type="ORF">E1956_25290</name>
</gene>
<keyword evidence="11" id="KW-1185">Reference proteome</keyword>
<dbReference type="SUPFAM" id="SSF103088">
    <property type="entry name" value="OmpA-like"/>
    <property type="match status" value="1"/>
</dbReference>
<evidence type="ECO:0000259" key="9">
    <source>
        <dbReference type="PROSITE" id="PS51123"/>
    </source>
</evidence>
<dbReference type="Pfam" id="PF00691">
    <property type="entry name" value="OmpA"/>
    <property type="match status" value="1"/>
</dbReference>
<keyword evidence="3" id="KW-1003">Cell membrane</keyword>
<feature type="domain" description="OmpA-like" evidence="9">
    <location>
        <begin position="108"/>
        <end position="227"/>
    </location>
</feature>
<dbReference type="KEGG" id="ppai:E1956_25290"/>
<feature type="transmembrane region" description="Helical" evidence="8">
    <location>
        <begin position="33"/>
        <end position="53"/>
    </location>
</feature>
<dbReference type="AlphaFoldDB" id="A0A4P7D0X0"/>
<dbReference type="PANTHER" id="PTHR30329">
    <property type="entry name" value="STATOR ELEMENT OF FLAGELLAR MOTOR COMPLEX"/>
    <property type="match status" value="1"/>
</dbReference>
<accession>A0A4P7D0X0</accession>
<proteinExistence type="inferred from homology"/>
<dbReference type="PROSITE" id="PS51123">
    <property type="entry name" value="OMPA_2"/>
    <property type="match status" value="1"/>
</dbReference>
<evidence type="ECO:0000256" key="8">
    <source>
        <dbReference type="SAM" id="Phobius"/>
    </source>
</evidence>
<dbReference type="Gene3D" id="3.30.1330.60">
    <property type="entry name" value="OmpA-like domain"/>
    <property type="match status" value="1"/>
</dbReference>
<protein>
    <submittedName>
        <fullName evidence="10">Motility protein B</fullName>
    </submittedName>
</protein>
<evidence type="ECO:0000256" key="7">
    <source>
        <dbReference type="PROSITE-ProRule" id="PRU00473"/>
    </source>
</evidence>
<evidence type="ECO:0000313" key="10">
    <source>
        <dbReference type="EMBL" id="QBR00370.1"/>
    </source>
</evidence>
<evidence type="ECO:0000256" key="2">
    <source>
        <dbReference type="ARBA" id="ARBA00008914"/>
    </source>
</evidence>
<dbReference type="Proteomes" id="UP000295727">
    <property type="component" value="Chromosome 2"/>
</dbReference>
<reference evidence="10 11" key="1">
    <citation type="submission" date="2019-03" db="EMBL/GenBank/DDBJ databases">
        <title>Paraburkholderia sp. 7MH5, isolated from subtropical forest soil.</title>
        <authorList>
            <person name="Gao Z.-H."/>
            <person name="Qiu L.-H."/>
        </authorList>
    </citation>
    <scope>NUCLEOTIDE SEQUENCE [LARGE SCALE GENOMIC DNA]</scope>
    <source>
        <strain evidence="10 11">7MH5</strain>
    </source>
</reference>
<keyword evidence="4 8" id="KW-0812">Transmembrane</keyword>
<evidence type="ECO:0000256" key="4">
    <source>
        <dbReference type="ARBA" id="ARBA00022692"/>
    </source>
</evidence>
<dbReference type="PANTHER" id="PTHR30329:SF21">
    <property type="entry name" value="LIPOPROTEIN YIAD-RELATED"/>
    <property type="match status" value="1"/>
</dbReference>
<keyword evidence="5 8" id="KW-1133">Transmembrane helix</keyword>
<evidence type="ECO:0000256" key="6">
    <source>
        <dbReference type="ARBA" id="ARBA00023136"/>
    </source>
</evidence>
<comment type="similarity">
    <text evidence="2">Belongs to the MotB family.</text>
</comment>
<name>A0A4P7D0X0_9BURK</name>
<evidence type="ECO:0000256" key="1">
    <source>
        <dbReference type="ARBA" id="ARBA00004162"/>
    </source>
</evidence>
<keyword evidence="6 7" id="KW-0472">Membrane</keyword>
<dbReference type="Pfam" id="PF13677">
    <property type="entry name" value="MotB_plug"/>
    <property type="match status" value="1"/>
</dbReference>
<dbReference type="EMBL" id="CP038149">
    <property type="protein sequence ID" value="QBR00370.1"/>
    <property type="molecule type" value="Genomic_DNA"/>
</dbReference>
<dbReference type="InterPro" id="IPR036737">
    <property type="entry name" value="OmpA-like_sf"/>
</dbReference>
<organism evidence="10 11">
    <name type="scientific">Paraburkholderia pallida</name>
    <dbReference type="NCBI Taxonomy" id="2547399"/>
    <lineage>
        <taxon>Bacteria</taxon>
        <taxon>Pseudomonadati</taxon>
        <taxon>Pseudomonadota</taxon>
        <taxon>Betaproteobacteria</taxon>
        <taxon>Burkholderiales</taxon>
        <taxon>Burkholderiaceae</taxon>
        <taxon>Paraburkholderia</taxon>
    </lineage>
</organism>
<evidence type="ECO:0000313" key="11">
    <source>
        <dbReference type="Proteomes" id="UP000295727"/>
    </source>
</evidence>
<dbReference type="GO" id="GO:0005886">
    <property type="term" value="C:plasma membrane"/>
    <property type="evidence" value="ECO:0007669"/>
    <property type="project" value="UniProtKB-SubCell"/>
</dbReference>
<dbReference type="InterPro" id="IPR025713">
    <property type="entry name" value="MotB-like_N_dom"/>
</dbReference>
<evidence type="ECO:0000256" key="3">
    <source>
        <dbReference type="ARBA" id="ARBA00022475"/>
    </source>
</evidence>
<sequence>MKISSESRPAHDMLVSAFDREEDEGGEQSGRWLLSYADLITTMMVLFLALYAMQLAKHSEQAIRTQSLAAQAQAASAPAARPQAAARALLASLDPLRERGEITIVPVAHGVEIGINAKILFNAGDAALLPDSFGVLSRIARVLAQVPNGNILVEGHTDSTPISNARYASNWELSSARAGAVVRYLVERGVEPHRLAAIGRADNFPLVAGTDPASRALNRRVTIVVQY</sequence>
<dbReference type="RefSeq" id="WP_134753960.1">
    <property type="nucleotide sequence ID" value="NZ_CP038149.1"/>
</dbReference>
<comment type="subcellular location">
    <subcellularLocation>
        <location evidence="1">Cell membrane</location>
        <topology evidence="1">Single-pass membrane protein</topology>
    </subcellularLocation>
</comment>
<dbReference type="InterPro" id="IPR006665">
    <property type="entry name" value="OmpA-like"/>
</dbReference>
<evidence type="ECO:0000256" key="5">
    <source>
        <dbReference type="ARBA" id="ARBA00022989"/>
    </source>
</evidence>
<dbReference type="OrthoDB" id="9815217at2"/>
<dbReference type="CDD" id="cd07185">
    <property type="entry name" value="OmpA_C-like"/>
    <property type="match status" value="1"/>
</dbReference>